<dbReference type="Pfam" id="PF13419">
    <property type="entry name" value="HAD_2"/>
    <property type="match status" value="1"/>
</dbReference>
<dbReference type="AlphaFoldDB" id="A0A2T7G6X6"/>
<name>A0A2T7G6X6_9RHOB</name>
<dbReference type="InterPro" id="IPR006439">
    <property type="entry name" value="HAD-SF_hydro_IA"/>
</dbReference>
<sequence>MTAPLRLIIFDVDGTLVDSQGDIVASMHHAFDEFGVPVPERAAIIGIIGLSLPVAMARLAPELDSAAHDALVDGYKRSYLSLRAKAGAAQSSPLFPGTRDMLEALSARDDLLLGVATGKSRRGLDKLLEGHGLQTMFVTQQVADFHPSKPHPAMIHAALAEAGVDAGDAVMIGDTTYDMDMARAAGIGTIGVEWGYHPAADLRADHLLSDWTDLPARLSAIWEKAQ</sequence>
<dbReference type="RefSeq" id="WP_108692251.1">
    <property type="nucleotide sequence ID" value="NZ_QCYH01000005.1"/>
</dbReference>
<dbReference type="NCBIfam" id="TIGR01509">
    <property type="entry name" value="HAD-SF-IA-v3"/>
    <property type="match status" value="1"/>
</dbReference>
<keyword evidence="2" id="KW-1185">Reference proteome</keyword>
<dbReference type="EMBL" id="QCYH01000005">
    <property type="protein sequence ID" value="PVA10169.1"/>
    <property type="molecule type" value="Genomic_DNA"/>
</dbReference>
<dbReference type="Proteomes" id="UP000244446">
    <property type="component" value="Unassembled WGS sequence"/>
</dbReference>
<dbReference type="SUPFAM" id="SSF56784">
    <property type="entry name" value="HAD-like"/>
    <property type="match status" value="1"/>
</dbReference>
<dbReference type="PANTHER" id="PTHR43434">
    <property type="entry name" value="PHOSPHOGLYCOLATE PHOSPHATASE"/>
    <property type="match status" value="1"/>
</dbReference>
<organism evidence="1 2">
    <name type="scientific">Pelagivirga sediminicola</name>
    <dbReference type="NCBI Taxonomy" id="2170575"/>
    <lineage>
        <taxon>Bacteria</taxon>
        <taxon>Pseudomonadati</taxon>
        <taxon>Pseudomonadota</taxon>
        <taxon>Alphaproteobacteria</taxon>
        <taxon>Rhodobacterales</taxon>
        <taxon>Paracoccaceae</taxon>
        <taxon>Pelagivirga</taxon>
    </lineage>
</organism>
<dbReference type="InterPro" id="IPR023214">
    <property type="entry name" value="HAD_sf"/>
</dbReference>
<dbReference type="GO" id="GO:0006281">
    <property type="term" value="P:DNA repair"/>
    <property type="evidence" value="ECO:0007669"/>
    <property type="project" value="TreeGrafter"/>
</dbReference>
<reference evidence="1 2" key="1">
    <citation type="submission" date="2018-04" db="EMBL/GenBank/DDBJ databases">
        <title>Pelagivirga bohaiensis gen. nov., sp. nov., a bacterium isolated from the Bohai Sea.</title>
        <authorList>
            <person name="Ji X."/>
        </authorList>
    </citation>
    <scope>NUCLEOTIDE SEQUENCE [LARGE SCALE GENOMIC DNA]</scope>
    <source>
        <strain evidence="1 2">BH-SD19</strain>
    </source>
</reference>
<dbReference type="InterPro" id="IPR023198">
    <property type="entry name" value="PGP-like_dom2"/>
</dbReference>
<gene>
    <name evidence="1" type="ORF">DC366_11010</name>
</gene>
<evidence type="ECO:0000313" key="1">
    <source>
        <dbReference type="EMBL" id="PVA10169.1"/>
    </source>
</evidence>
<dbReference type="Gene3D" id="1.10.150.240">
    <property type="entry name" value="Putative phosphatase, domain 2"/>
    <property type="match status" value="1"/>
</dbReference>
<keyword evidence="1" id="KW-0378">Hydrolase</keyword>
<dbReference type="InterPro" id="IPR036412">
    <property type="entry name" value="HAD-like_sf"/>
</dbReference>
<dbReference type="SFLD" id="SFLDS00003">
    <property type="entry name" value="Haloacid_Dehalogenase"/>
    <property type="match status" value="1"/>
</dbReference>
<dbReference type="OrthoDB" id="9793014at2"/>
<proteinExistence type="predicted"/>
<evidence type="ECO:0000313" key="2">
    <source>
        <dbReference type="Proteomes" id="UP000244446"/>
    </source>
</evidence>
<dbReference type="GO" id="GO:0005829">
    <property type="term" value="C:cytosol"/>
    <property type="evidence" value="ECO:0007669"/>
    <property type="project" value="TreeGrafter"/>
</dbReference>
<dbReference type="SFLD" id="SFLDG01129">
    <property type="entry name" value="C1.5:_HAD__Beta-PGM__Phosphata"/>
    <property type="match status" value="1"/>
</dbReference>
<dbReference type="SFLD" id="SFLDG01135">
    <property type="entry name" value="C1.5.6:_HAD__Beta-PGM__Phospha"/>
    <property type="match status" value="1"/>
</dbReference>
<accession>A0A2T7G6X6</accession>
<dbReference type="PANTHER" id="PTHR43434:SF24">
    <property type="entry name" value="HYDROLASE-RELATED"/>
    <property type="match status" value="1"/>
</dbReference>
<comment type="caution">
    <text evidence="1">The sequence shown here is derived from an EMBL/GenBank/DDBJ whole genome shotgun (WGS) entry which is preliminary data.</text>
</comment>
<dbReference type="NCBIfam" id="TIGR01549">
    <property type="entry name" value="HAD-SF-IA-v1"/>
    <property type="match status" value="1"/>
</dbReference>
<protein>
    <submittedName>
        <fullName evidence="1">HAD family hydrolase</fullName>
    </submittedName>
</protein>
<dbReference type="GO" id="GO:0008967">
    <property type="term" value="F:phosphoglycolate phosphatase activity"/>
    <property type="evidence" value="ECO:0007669"/>
    <property type="project" value="TreeGrafter"/>
</dbReference>
<dbReference type="InterPro" id="IPR050155">
    <property type="entry name" value="HAD-like_hydrolase_sf"/>
</dbReference>
<dbReference type="InterPro" id="IPR041492">
    <property type="entry name" value="HAD_2"/>
</dbReference>
<dbReference type="Gene3D" id="3.40.50.1000">
    <property type="entry name" value="HAD superfamily/HAD-like"/>
    <property type="match status" value="1"/>
</dbReference>